<dbReference type="AlphaFoldDB" id="V6MB05"/>
<sequence>MNFSSVLLRNELRKRSKKAQTLKSPTKHFYILDCLFNRVSVDGIDFDMFSTNDINCLLEATRELDDERYEDELYLLWYNPFYEYTRSSHIMSDLHHSKEKIYPSEDDFI</sequence>
<comment type="caution">
    <text evidence="1">The sequence shown here is derived from an EMBL/GenBank/DDBJ whole genome shotgun (WGS) entry which is preliminary data.</text>
</comment>
<reference evidence="1 2" key="1">
    <citation type="journal article" date="2014" name="Genome Announc.">
        <title>Draft Genome Sequence of Brevibacillus panacihumi Strain W25, a Halotolerant Hydrocarbon-Degrading Bacterium.</title>
        <authorList>
            <person name="Wang X."/>
            <person name="Jin D."/>
            <person name="Zhou L."/>
            <person name="Wu L."/>
            <person name="An W."/>
            <person name="Chen Y."/>
            <person name="Zhao L."/>
        </authorList>
    </citation>
    <scope>NUCLEOTIDE SEQUENCE [LARGE SCALE GENOMIC DNA]</scope>
    <source>
        <strain evidence="1 2">W25</strain>
    </source>
</reference>
<keyword evidence="2" id="KW-1185">Reference proteome</keyword>
<dbReference type="STRING" id="1408254.T458_05355"/>
<dbReference type="EMBL" id="AYJU01000002">
    <property type="protein sequence ID" value="EST55756.1"/>
    <property type="molecule type" value="Genomic_DNA"/>
</dbReference>
<dbReference type="Proteomes" id="UP000017973">
    <property type="component" value="Unassembled WGS sequence"/>
</dbReference>
<name>V6MB05_9BACL</name>
<protein>
    <submittedName>
        <fullName evidence="1">Uncharacterized protein</fullName>
    </submittedName>
</protein>
<dbReference type="HOGENOM" id="CLU_2178818_0_0_9"/>
<accession>V6MB05</accession>
<evidence type="ECO:0000313" key="1">
    <source>
        <dbReference type="EMBL" id="EST55756.1"/>
    </source>
</evidence>
<proteinExistence type="predicted"/>
<evidence type="ECO:0000313" key="2">
    <source>
        <dbReference type="Proteomes" id="UP000017973"/>
    </source>
</evidence>
<organism evidence="1 2">
    <name type="scientific">Brevibacillus panacihumi W25</name>
    <dbReference type="NCBI Taxonomy" id="1408254"/>
    <lineage>
        <taxon>Bacteria</taxon>
        <taxon>Bacillati</taxon>
        <taxon>Bacillota</taxon>
        <taxon>Bacilli</taxon>
        <taxon>Bacillales</taxon>
        <taxon>Paenibacillaceae</taxon>
        <taxon>Brevibacillus</taxon>
    </lineage>
</organism>
<gene>
    <name evidence="1" type="ORF">T458_05355</name>
</gene>